<protein>
    <recommendedName>
        <fullName evidence="2">Lipocalin-like domain-containing protein</fullName>
    </recommendedName>
</protein>
<evidence type="ECO:0000313" key="3">
    <source>
        <dbReference type="EMBL" id="SMY25075.1"/>
    </source>
</evidence>
<gene>
    <name evidence="3" type="ORF">ZT1A5_G6517</name>
</gene>
<feature type="region of interest" description="Disordered" evidence="1">
    <location>
        <begin position="1"/>
        <end position="49"/>
    </location>
</feature>
<reference evidence="3 4" key="1">
    <citation type="submission" date="2016-10" db="EMBL/GenBank/DDBJ databases">
        <authorList>
            <person name="Varghese N."/>
        </authorList>
    </citation>
    <scope>NUCLEOTIDE SEQUENCE [LARGE SCALE GENOMIC DNA]</scope>
</reference>
<feature type="region of interest" description="Disordered" evidence="1">
    <location>
        <begin position="106"/>
        <end position="147"/>
    </location>
</feature>
<evidence type="ECO:0000313" key="4">
    <source>
        <dbReference type="Proteomes" id="UP000215453"/>
    </source>
</evidence>
<name>A0A1Y6LLB1_ZYMTR</name>
<dbReference type="EMBL" id="LT882681">
    <property type="protein sequence ID" value="SMY25075.1"/>
    <property type="molecule type" value="Genomic_DNA"/>
</dbReference>
<accession>A0A1Y6LLB1</accession>
<sequence>MPTATMTTRQSDQYLQVPKRLHNRKARSKSRERASEIMTGHVDIPSDSQVIVSPQKLSFRSRSPPLPIRPEPFRRAASYNNLGTPAHNNGVESPLAVQSIYTPPTPLRVTTLTPPPSKSPKSPYQPFSPPPLSPPLTPPPTSHLPVQPTPTLRSLLIGTWTLESYIAYPTPTSPLQRPTFPMTRSVTGFILYTPDGYMSATMLIPGQKPFSRSTGGKVGNDEAQWAEAGKRCFGYCGPYYISPSPEGDVDEDGKQREVLRHTFQCCSLPGWVGDVQVRTHRFEEEGEVLVLGSEGPTEIKGDKRIPVLKWRRARDNSTASPPAPTPQIKISGPGEP</sequence>
<dbReference type="AlphaFoldDB" id="A0A1Y6LLB1"/>
<proteinExistence type="predicted"/>
<organism evidence="3 4">
    <name type="scientific">Zymoseptoria tritici ST99CH_1A5</name>
    <dbReference type="NCBI Taxonomy" id="1276529"/>
    <lineage>
        <taxon>Eukaryota</taxon>
        <taxon>Fungi</taxon>
        <taxon>Dikarya</taxon>
        <taxon>Ascomycota</taxon>
        <taxon>Pezizomycotina</taxon>
        <taxon>Dothideomycetes</taxon>
        <taxon>Dothideomycetidae</taxon>
        <taxon>Mycosphaerellales</taxon>
        <taxon>Mycosphaerellaceae</taxon>
        <taxon>Zymoseptoria</taxon>
    </lineage>
</organism>
<feature type="compositionally biased region" description="Polar residues" evidence="1">
    <location>
        <begin position="1"/>
        <end position="14"/>
    </location>
</feature>
<evidence type="ECO:0000259" key="2">
    <source>
        <dbReference type="Pfam" id="PF13924"/>
    </source>
</evidence>
<dbReference type="InterPro" id="IPR024311">
    <property type="entry name" value="Lipocalin-like"/>
</dbReference>
<dbReference type="Proteomes" id="UP000215453">
    <property type="component" value="Chromosome 6"/>
</dbReference>
<feature type="region of interest" description="Disordered" evidence="1">
    <location>
        <begin position="311"/>
        <end position="336"/>
    </location>
</feature>
<dbReference type="Pfam" id="PF13924">
    <property type="entry name" value="Lipocalin_5"/>
    <property type="match status" value="1"/>
</dbReference>
<feature type="compositionally biased region" description="Pro residues" evidence="1">
    <location>
        <begin position="126"/>
        <end position="142"/>
    </location>
</feature>
<evidence type="ECO:0000256" key="1">
    <source>
        <dbReference type="SAM" id="MobiDB-lite"/>
    </source>
</evidence>
<feature type="domain" description="Lipocalin-like" evidence="2">
    <location>
        <begin position="157"/>
        <end position="313"/>
    </location>
</feature>
<feature type="compositionally biased region" description="Basic residues" evidence="1">
    <location>
        <begin position="19"/>
        <end position="28"/>
    </location>
</feature>